<dbReference type="InterPro" id="IPR036265">
    <property type="entry name" value="HIT-like_sf"/>
</dbReference>
<dbReference type="GO" id="GO:0071014">
    <property type="term" value="C:post-mRNA release spliceosomal complex"/>
    <property type="evidence" value="ECO:0007669"/>
    <property type="project" value="TreeGrafter"/>
</dbReference>
<evidence type="ECO:0000259" key="3">
    <source>
        <dbReference type="Pfam" id="PF04676"/>
    </source>
</evidence>
<feature type="region of interest" description="Disordered" evidence="2">
    <location>
        <begin position="274"/>
        <end position="320"/>
    </location>
</feature>
<evidence type="ECO:0000259" key="4">
    <source>
        <dbReference type="Pfam" id="PF04677"/>
    </source>
</evidence>
<keyword evidence="6" id="KW-1185">Reference proteome</keyword>
<evidence type="ECO:0000313" key="6">
    <source>
        <dbReference type="Proteomes" id="UP000218231"/>
    </source>
</evidence>
<dbReference type="InterPro" id="IPR040194">
    <property type="entry name" value="Cwf19-like"/>
</dbReference>
<dbReference type="STRING" id="2018661.A0A2A2LIS4"/>
<sequence length="538" mass="60843">MTDSKPVKVLCVGDVQGAFAKLIRQVQAVNVKNGPFDMLLCVGEFFGPNDEENQKVVSGEIEMPIATYILGSCCPSTSRYYPEESIEFTSNLTYLGRKGILNTATGLQIAYLSGIEGQTANEFQFNWDDVQELLLPVKTQSGFLGVDILLTSMWPTEVSKHAHNTPSREIEGSTLLSRLAAAIKPRYHFAGMGIHYERQPYRNHRTLLEPPQHTTRFIGLAPVNNQEKQKWLYAFNLQPMRKMTRNELTAQPPNASEFPYMELLQELTKKEVELEREKRDKDGARNGASYRFDMSEEVEDPVDRGGRKRKRYDDGPRPDKKPAGPCWFCLSNVDAEKHLVVSVGDSCYVAMPKGPLTEDHVLILSIGHIQSIVAAPSEVRDELEKYKNSFMLLADKNNKALVCFERNYRTQHMQLQLVPVPKSAVKGLKMAFLNAASLLGIEMITVGKDEQLLDIVNEGCPYFFVELPDGSRLFTRQMKEFPLQFGREVLAGSGVLNCEEKTDWKNCVLGKEKESELVEKFKQAFKPFDFTEENDDSD</sequence>
<dbReference type="InterPro" id="IPR006768">
    <property type="entry name" value="Cwf19-like_C_dom-1"/>
</dbReference>
<dbReference type="Pfam" id="PF04676">
    <property type="entry name" value="CwfJ_C_2"/>
    <property type="match status" value="1"/>
</dbReference>
<dbReference type="Pfam" id="PF04677">
    <property type="entry name" value="CwfJ_C_1"/>
    <property type="match status" value="1"/>
</dbReference>
<gene>
    <name evidence="5" type="ORF">WR25_24448</name>
</gene>
<accession>A0A2A2LIS4</accession>
<feature type="domain" description="Cwf19-like protein C-terminal" evidence="3">
    <location>
        <begin position="443"/>
        <end position="531"/>
    </location>
</feature>
<dbReference type="AlphaFoldDB" id="A0A2A2LIS4"/>
<evidence type="ECO:0000256" key="2">
    <source>
        <dbReference type="SAM" id="MobiDB-lite"/>
    </source>
</evidence>
<evidence type="ECO:0008006" key="7">
    <source>
        <dbReference type="Google" id="ProtNLM"/>
    </source>
</evidence>
<evidence type="ECO:0000256" key="1">
    <source>
        <dbReference type="ARBA" id="ARBA00006795"/>
    </source>
</evidence>
<feature type="compositionally biased region" description="Basic and acidic residues" evidence="2">
    <location>
        <begin position="274"/>
        <end position="284"/>
    </location>
</feature>
<proteinExistence type="inferred from homology"/>
<name>A0A2A2LIS4_9BILA</name>
<dbReference type="SUPFAM" id="SSF54197">
    <property type="entry name" value="HIT-like"/>
    <property type="match status" value="1"/>
</dbReference>
<comment type="caution">
    <text evidence="5">The sequence shown here is derived from an EMBL/GenBank/DDBJ whole genome shotgun (WGS) entry which is preliminary data.</text>
</comment>
<dbReference type="CDD" id="cd07380">
    <property type="entry name" value="MPP_CWF19_N"/>
    <property type="match status" value="1"/>
</dbReference>
<dbReference type="EMBL" id="LIAE01006700">
    <property type="protein sequence ID" value="PAV86143.1"/>
    <property type="molecule type" value="Genomic_DNA"/>
</dbReference>
<dbReference type="GO" id="GO:0000398">
    <property type="term" value="P:mRNA splicing, via spliceosome"/>
    <property type="evidence" value="ECO:0007669"/>
    <property type="project" value="TreeGrafter"/>
</dbReference>
<feature type="compositionally biased region" description="Basic and acidic residues" evidence="2">
    <location>
        <begin position="301"/>
        <end position="320"/>
    </location>
</feature>
<comment type="similarity">
    <text evidence="1">Belongs to the CWF19 family.</text>
</comment>
<feature type="domain" description="Cwf19-like C-terminal" evidence="4">
    <location>
        <begin position="320"/>
        <end position="432"/>
    </location>
</feature>
<dbReference type="PANTHER" id="PTHR12072:SF4">
    <property type="entry name" value="CWF19-LIKE PROTEIN 1"/>
    <property type="match status" value="1"/>
</dbReference>
<reference evidence="5 6" key="1">
    <citation type="journal article" date="2017" name="Curr. Biol.">
        <title>Genome architecture and evolution of a unichromosomal asexual nematode.</title>
        <authorList>
            <person name="Fradin H."/>
            <person name="Zegar C."/>
            <person name="Gutwein M."/>
            <person name="Lucas J."/>
            <person name="Kovtun M."/>
            <person name="Corcoran D."/>
            <person name="Baugh L.R."/>
            <person name="Kiontke K."/>
            <person name="Gunsalus K."/>
            <person name="Fitch D.H."/>
            <person name="Piano F."/>
        </authorList>
    </citation>
    <scope>NUCLEOTIDE SEQUENCE [LARGE SCALE GENOMIC DNA]</scope>
    <source>
        <strain evidence="5">PF1309</strain>
    </source>
</reference>
<protein>
    <recommendedName>
        <fullName evidence="7">Cwf19-like C-terminal domain-containing protein</fullName>
    </recommendedName>
</protein>
<dbReference type="OrthoDB" id="444325at2759"/>
<evidence type="ECO:0000313" key="5">
    <source>
        <dbReference type="EMBL" id="PAV86143.1"/>
    </source>
</evidence>
<organism evidence="5 6">
    <name type="scientific">Diploscapter pachys</name>
    <dbReference type="NCBI Taxonomy" id="2018661"/>
    <lineage>
        <taxon>Eukaryota</taxon>
        <taxon>Metazoa</taxon>
        <taxon>Ecdysozoa</taxon>
        <taxon>Nematoda</taxon>
        <taxon>Chromadorea</taxon>
        <taxon>Rhabditida</taxon>
        <taxon>Rhabditina</taxon>
        <taxon>Rhabditomorpha</taxon>
        <taxon>Rhabditoidea</taxon>
        <taxon>Rhabditidae</taxon>
        <taxon>Diploscapter</taxon>
    </lineage>
</organism>
<dbReference type="Gene3D" id="3.30.428.10">
    <property type="entry name" value="HIT-like"/>
    <property type="match status" value="1"/>
</dbReference>
<dbReference type="PANTHER" id="PTHR12072">
    <property type="entry name" value="CWF19, CELL CYCLE CONTROL PROTEIN"/>
    <property type="match status" value="1"/>
</dbReference>
<dbReference type="Proteomes" id="UP000218231">
    <property type="component" value="Unassembled WGS sequence"/>
</dbReference>
<dbReference type="InterPro" id="IPR006767">
    <property type="entry name" value="Cwf19-like_C_dom-2"/>
</dbReference>
<dbReference type="GO" id="GO:0061632">
    <property type="term" value="F:RNA lariat debranching enzyme activator activity"/>
    <property type="evidence" value="ECO:0007669"/>
    <property type="project" value="TreeGrafter"/>
</dbReference>